<evidence type="ECO:0000256" key="5">
    <source>
        <dbReference type="ARBA" id="ARBA00023157"/>
    </source>
</evidence>
<dbReference type="InterPro" id="IPR036438">
    <property type="entry name" value="Insulin-like_sf"/>
</dbReference>
<name>A0A182QN24_9DIPT</name>
<evidence type="ECO:0000313" key="10">
    <source>
        <dbReference type="Proteomes" id="UP000075886"/>
    </source>
</evidence>
<reference evidence="10" key="1">
    <citation type="submission" date="2014-01" db="EMBL/GenBank/DDBJ databases">
        <title>The Genome Sequence of Anopheles farauti FAR1 (V2).</title>
        <authorList>
            <consortium name="The Broad Institute Genomics Platform"/>
            <person name="Neafsey D.E."/>
            <person name="Besansky N."/>
            <person name="Howell P."/>
            <person name="Walton C."/>
            <person name="Young S.K."/>
            <person name="Zeng Q."/>
            <person name="Gargeya S."/>
            <person name="Fitzgerald M."/>
            <person name="Haas B."/>
            <person name="Abouelleil A."/>
            <person name="Allen A.W."/>
            <person name="Alvarado L."/>
            <person name="Arachchi H.M."/>
            <person name="Berlin A.M."/>
            <person name="Chapman S.B."/>
            <person name="Gainer-Dewar J."/>
            <person name="Goldberg J."/>
            <person name="Griggs A."/>
            <person name="Gujja S."/>
            <person name="Hansen M."/>
            <person name="Howarth C."/>
            <person name="Imamovic A."/>
            <person name="Ireland A."/>
            <person name="Larimer J."/>
            <person name="McCowan C."/>
            <person name="Murphy C."/>
            <person name="Pearson M."/>
            <person name="Poon T.W."/>
            <person name="Priest M."/>
            <person name="Roberts A."/>
            <person name="Saif S."/>
            <person name="Shea T."/>
            <person name="Sisk P."/>
            <person name="Sykes S."/>
            <person name="Wortman J."/>
            <person name="Nusbaum C."/>
            <person name="Birren B."/>
        </authorList>
    </citation>
    <scope>NUCLEOTIDE SEQUENCE [LARGE SCALE GENOMIC DNA]</scope>
    <source>
        <strain evidence="10">FAR1</strain>
    </source>
</reference>
<keyword evidence="10" id="KW-1185">Reference proteome</keyword>
<feature type="domain" description="Insulin-like" evidence="8">
    <location>
        <begin position="47"/>
        <end position="148"/>
    </location>
</feature>
<evidence type="ECO:0000256" key="6">
    <source>
        <dbReference type="RuleBase" id="RU000406"/>
    </source>
</evidence>
<dbReference type="Pfam" id="PF00049">
    <property type="entry name" value="Insulin"/>
    <property type="match status" value="1"/>
</dbReference>
<dbReference type="PROSITE" id="PS00262">
    <property type="entry name" value="INSULIN"/>
    <property type="match status" value="1"/>
</dbReference>
<dbReference type="InterPro" id="IPR016179">
    <property type="entry name" value="Insulin-like"/>
</dbReference>
<accession>A0A182QN24</accession>
<dbReference type="PANTHER" id="PTHR13647:SF4">
    <property type="entry name" value="INSULIN-LIKE PEPTIDE 1-RELATED"/>
    <property type="match status" value="1"/>
</dbReference>
<feature type="signal peptide" evidence="7">
    <location>
        <begin position="1"/>
        <end position="34"/>
    </location>
</feature>
<dbReference type="PRINTS" id="PR00276">
    <property type="entry name" value="INSULINFAMLY"/>
</dbReference>
<evidence type="ECO:0000256" key="7">
    <source>
        <dbReference type="SAM" id="SignalP"/>
    </source>
</evidence>
<proteinExistence type="inferred from homology"/>
<dbReference type="PIRSF" id="PIRSF018431">
    <property type="entry name" value="Molluscan_insulin_rel_peptide"/>
    <property type="match status" value="1"/>
</dbReference>
<evidence type="ECO:0000259" key="8">
    <source>
        <dbReference type="SMART" id="SM00078"/>
    </source>
</evidence>
<evidence type="ECO:0000313" key="9">
    <source>
        <dbReference type="EnsemblMetazoa" id="AFAF013487-PA"/>
    </source>
</evidence>
<dbReference type="Gene3D" id="1.10.100.10">
    <property type="entry name" value="Insulin-like"/>
    <property type="match status" value="1"/>
</dbReference>
<keyword evidence="3" id="KW-0165">Cleavage on pair of basic residues</keyword>
<evidence type="ECO:0000256" key="1">
    <source>
        <dbReference type="ARBA" id="ARBA00009034"/>
    </source>
</evidence>
<comment type="subunit">
    <text evidence="2">Heterodimer of a B chain and an A chain linked by two disulfide bonds.</text>
</comment>
<dbReference type="GO" id="GO:0005576">
    <property type="term" value="C:extracellular region"/>
    <property type="evidence" value="ECO:0007669"/>
    <property type="project" value="UniProtKB-SubCell"/>
</dbReference>
<evidence type="ECO:0000256" key="4">
    <source>
        <dbReference type="ARBA" id="ARBA00022729"/>
    </source>
</evidence>
<dbReference type="InterPro" id="IPR022352">
    <property type="entry name" value="Ins/IGF/rlx"/>
</dbReference>
<dbReference type="EMBL" id="AXCN02001045">
    <property type="status" value="NOT_ANNOTATED_CDS"/>
    <property type="molecule type" value="Genomic_DNA"/>
</dbReference>
<protein>
    <recommendedName>
        <fullName evidence="8">Insulin-like domain-containing protein</fullName>
    </recommendedName>
</protein>
<feature type="chain" id="PRO_5008133176" description="Insulin-like domain-containing protein" evidence="7">
    <location>
        <begin position="35"/>
        <end position="150"/>
    </location>
</feature>
<dbReference type="STRING" id="69004.A0A182QN24"/>
<evidence type="ECO:0000256" key="3">
    <source>
        <dbReference type="ARBA" id="ARBA00022685"/>
    </source>
</evidence>
<dbReference type="InterPro" id="IPR022353">
    <property type="entry name" value="Insulin_CS"/>
</dbReference>
<comment type="subcellular location">
    <subcellularLocation>
        <location evidence="6">Secreted</location>
    </subcellularLocation>
</comment>
<keyword evidence="5" id="KW-1015">Disulfide bond</keyword>
<dbReference type="PANTHER" id="PTHR13647">
    <property type="entry name" value="INSULIN-LIKE PEPTIDE 2-RELATED"/>
    <property type="match status" value="1"/>
</dbReference>
<sequence>MRSRGNAELRLLLVSCGTLLVVLLTLVAVPGVTGSVQYGDASSERKAHYCGAKLSDTLAQLCKKFNGFRKKSGNMPMPYPEQRLLDGVQGDVEELRELQDRSTNLIQQALMTLQHLNSHEHGFRRVRRQVVAECCYQSCTLDTLKKYCAD</sequence>
<dbReference type="SMART" id="SM00078">
    <property type="entry name" value="IlGF"/>
    <property type="match status" value="1"/>
</dbReference>
<dbReference type="CDD" id="cd04366">
    <property type="entry name" value="IlGF_insulin_bombyxin_like"/>
    <property type="match status" value="1"/>
</dbReference>
<organism evidence="9 10">
    <name type="scientific">Anopheles farauti</name>
    <dbReference type="NCBI Taxonomy" id="69004"/>
    <lineage>
        <taxon>Eukaryota</taxon>
        <taxon>Metazoa</taxon>
        <taxon>Ecdysozoa</taxon>
        <taxon>Arthropoda</taxon>
        <taxon>Hexapoda</taxon>
        <taxon>Insecta</taxon>
        <taxon>Pterygota</taxon>
        <taxon>Neoptera</taxon>
        <taxon>Endopterygota</taxon>
        <taxon>Diptera</taxon>
        <taxon>Nematocera</taxon>
        <taxon>Culicoidea</taxon>
        <taxon>Culicidae</taxon>
        <taxon>Anophelinae</taxon>
        <taxon>Anopheles</taxon>
    </lineage>
</organism>
<keyword evidence="6" id="KW-0964">Secreted</keyword>
<dbReference type="AlphaFoldDB" id="A0A182QN24"/>
<dbReference type="SUPFAM" id="SSF56994">
    <property type="entry name" value="Insulin-like"/>
    <property type="match status" value="1"/>
</dbReference>
<dbReference type="VEuPathDB" id="VectorBase:AFAF013487"/>
<keyword evidence="4 7" id="KW-0732">Signal</keyword>
<dbReference type="EnsemblMetazoa" id="AFAF013487-RA">
    <property type="protein sequence ID" value="AFAF013487-PA"/>
    <property type="gene ID" value="AFAF013487"/>
</dbReference>
<reference evidence="9" key="2">
    <citation type="submission" date="2020-05" db="UniProtKB">
        <authorList>
            <consortium name="EnsemblMetazoa"/>
        </authorList>
    </citation>
    <scope>IDENTIFICATION</scope>
    <source>
        <strain evidence="9">FAR1</strain>
    </source>
</reference>
<comment type="similarity">
    <text evidence="1 6">Belongs to the insulin family.</text>
</comment>
<dbReference type="Proteomes" id="UP000075886">
    <property type="component" value="Unassembled WGS sequence"/>
</dbReference>
<dbReference type="GO" id="GO:0005179">
    <property type="term" value="F:hormone activity"/>
    <property type="evidence" value="ECO:0007669"/>
    <property type="project" value="InterPro"/>
</dbReference>
<evidence type="ECO:0000256" key="2">
    <source>
        <dbReference type="ARBA" id="ARBA00011207"/>
    </source>
</evidence>